<organism evidence="13 14">
    <name type="scientific">Pseudocercospora eumusae</name>
    <dbReference type="NCBI Taxonomy" id="321146"/>
    <lineage>
        <taxon>Eukaryota</taxon>
        <taxon>Fungi</taxon>
        <taxon>Dikarya</taxon>
        <taxon>Ascomycota</taxon>
        <taxon>Pezizomycotina</taxon>
        <taxon>Dothideomycetes</taxon>
        <taxon>Dothideomycetidae</taxon>
        <taxon>Mycosphaerellales</taxon>
        <taxon>Mycosphaerellaceae</taxon>
        <taxon>Pseudocercospora</taxon>
    </lineage>
</organism>
<dbReference type="EMBL" id="LFZN01000221">
    <property type="protein sequence ID" value="KXS95338.1"/>
    <property type="molecule type" value="Genomic_DNA"/>
</dbReference>
<dbReference type="PANTHER" id="PTHR35518:SF2">
    <property type="entry name" value="MAINTENANCE OF TELOMERE CAPPING PROTEIN 6"/>
    <property type="match status" value="1"/>
</dbReference>
<keyword evidence="4 11" id="KW-1133">Transmembrane helix</keyword>
<proteinExistence type="inferred from homology"/>
<reference evidence="13 14" key="1">
    <citation type="submission" date="2015-07" db="EMBL/GenBank/DDBJ databases">
        <title>Comparative genomics of the Sigatoka disease complex on banana suggests a link between parallel evolutionary changes in Pseudocercospora fijiensis and Pseudocercospora eumusae and increased virulence on the banana host.</title>
        <authorList>
            <person name="Chang T.-C."/>
            <person name="Salvucci A."/>
            <person name="Crous P.W."/>
            <person name="Stergiopoulos I."/>
        </authorList>
    </citation>
    <scope>NUCLEOTIDE SEQUENCE [LARGE SCALE GENOMIC DNA]</scope>
    <source>
        <strain evidence="13 14">CBS 114824</strain>
    </source>
</reference>
<evidence type="ECO:0000259" key="12">
    <source>
        <dbReference type="Pfam" id="PF25506"/>
    </source>
</evidence>
<evidence type="ECO:0000256" key="11">
    <source>
        <dbReference type="SAM" id="Phobius"/>
    </source>
</evidence>
<dbReference type="InterPro" id="IPR051008">
    <property type="entry name" value="Telomere_Capping_Maintenance"/>
</dbReference>
<comment type="function">
    <text evidence="7">May be involved in telomere capping.</text>
</comment>
<dbReference type="Proteomes" id="UP000070133">
    <property type="component" value="Unassembled WGS sequence"/>
</dbReference>
<feature type="region of interest" description="Disordered" evidence="10">
    <location>
        <begin position="243"/>
        <end position="263"/>
    </location>
</feature>
<evidence type="ECO:0000256" key="9">
    <source>
        <dbReference type="ARBA" id="ARBA00039865"/>
    </source>
</evidence>
<evidence type="ECO:0000256" key="3">
    <source>
        <dbReference type="ARBA" id="ARBA00022729"/>
    </source>
</evidence>
<dbReference type="GO" id="GO:0016020">
    <property type="term" value="C:membrane"/>
    <property type="evidence" value="ECO:0007669"/>
    <property type="project" value="UniProtKB-SubCell"/>
</dbReference>
<dbReference type="InterPro" id="IPR057530">
    <property type="entry name" value="TIM-barrel_MTC6"/>
</dbReference>
<evidence type="ECO:0000256" key="4">
    <source>
        <dbReference type="ARBA" id="ARBA00022989"/>
    </source>
</evidence>
<sequence>MLLAPTRVMSLLYAPDDILNTTQFVRRLSQRDVGLRVPLNFITYAGVATTAACFANNRYEDIAAAKCLSNLLVAGYTRLDADVYWDASRSRWSLCPVQLGDAGDVLTTSVSVAATPLNTATSLSNRIITAREAATYMELAPRQATETLSLPSQVASTVTSSARTTATLDANPSTTSLATGSSPGSSQSSDDAAVLLQAGPYLCSPTIDFALLVSIVSAHLASTETDLNATAVALILNLHAASPASDPTGSPKQPDDDKLPQDSSLLSSIISSNMSVYTYPFSDLLAERTNLNSSRSWFTVTPDLQPDVAFFDVNNTGSTISTPDGWPSESYIELSLAKRVLVGFGDVDPQMQNYNFTADEDLIFPQGYLRSLPDVTLAADGNVTSGCFFNAASTSVANANSSWAVSPLGNNSDALSQQLGYIVQQGQNLVRCGISPVLNYTLNNITADRDFRPYQAFAESSIWSWAPGQPINASALDDYDDYRCAALNSSSGFWEAADCGESHYAACRIGNAPYQWAISGADAPYDRVELGCDDNQKFDAPRTALENSHLLSTWQRVRTEHSDDDGDGPLLWLNFNDLDVATCWVVGQNTTCPYEGPPGQETRTIVVPVVGGIIVLVLTVLTICVKCAGNRQTAKRRRRRGDDGGDYEGVPS</sequence>
<dbReference type="SUPFAM" id="SSF56436">
    <property type="entry name" value="C-type lectin-like"/>
    <property type="match status" value="1"/>
</dbReference>
<evidence type="ECO:0000256" key="2">
    <source>
        <dbReference type="ARBA" id="ARBA00022692"/>
    </source>
</evidence>
<dbReference type="Pfam" id="PF25506">
    <property type="entry name" value="TIM-barrel_MTC6"/>
    <property type="match status" value="1"/>
</dbReference>
<keyword evidence="14" id="KW-1185">Reference proteome</keyword>
<evidence type="ECO:0000313" key="13">
    <source>
        <dbReference type="EMBL" id="KXS95338.1"/>
    </source>
</evidence>
<keyword evidence="2 11" id="KW-0812">Transmembrane</keyword>
<dbReference type="PANTHER" id="PTHR35518">
    <property type="entry name" value="MAINTENANCE OF TELOMOERE CAPPING"/>
    <property type="match status" value="1"/>
</dbReference>
<feature type="transmembrane region" description="Helical" evidence="11">
    <location>
        <begin position="605"/>
        <end position="629"/>
    </location>
</feature>
<dbReference type="InterPro" id="IPR016187">
    <property type="entry name" value="CTDL_fold"/>
</dbReference>
<name>A0A139GYW9_9PEZI</name>
<evidence type="ECO:0000256" key="6">
    <source>
        <dbReference type="ARBA" id="ARBA00023180"/>
    </source>
</evidence>
<evidence type="ECO:0000256" key="10">
    <source>
        <dbReference type="SAM" id="MobiDB-lite"/>
    </source>
</evidence>
<evidence type="ECO:0000256" key="5">
    <source>
        <dbReference type="ARBA" id="ARBA00023136"/>
    </source>
</evidence>
<evidence type="ECO:0000256" key="1">
    <source>
        <dbReference type="ARBA" id="ARBA00004479"/>
    </source>
</evidence>
<keyword evidence="3" id="KW-0732">Signal</keyword>
<evidence type="ECO:0000313" key="14">
    <source>
        <dbReference type="Proteomes" id="UP000070133"/>
    </source>
</evidence>
<comment type="caution">
    <text evidence="13">The sequence shown here is derived from an EMBL/GenBank/DDBJ whole genome shotgun (WGS) entry which is preliminary data.</text>
</comment>
<comment type="subcellular location">
    <subcellularLocation>
        <location evidence="1">Membrane</location>
        <topology evidence="1">Single-pass type I membrane protein</topology>
    </subcellularLocation>
</comment>
<feature type="region of interest" description="Disordered" evidence="10">
    <location>
        <begin position="163"/>
        <end position="190"/>
    </location>
</feature>
<keyword evidence="5 11" id="KW-0472">Membrane</keyword>
<feature type="domain" description="MTC6 partial TIM-barrel" evidence="12">
    <location>
        <begin position="20"/>
        <end position="447"/>
    </location>
</feature>
<dbReference type="OrthoDB" id="5573651at2759"/>
<accession>A0A139GYW9</accession>
<evidence type="ECO:0000256" key="7">
    <source>
        <dbReference type="ARBA" id="ARBA00037703"/>
    </source>
</evidence>
<comment type="similarity">
    <text evidence="8">Belongs to the MTC6 family.</text>
</comment>
<dbReference type="STRING" id="321146.A0A139GYW9"/>
<keyword evidence="6" id="KW-0325">Glycoprotein</keyword>
<gene>
    <name evidence="13" type="ORF">AC578_5276</name>
</gene>
<evidence type="ECO:0000256" key="8">
    <source>
        <dbReference type="ARBA" id="ARBA00038159"/>
    </source>
</evidence>
<dbReference type="AlphaFoldDB" id="A0A139GYW9"/>
<protein>
    <recommendedName>
        <fullName evidence="9">Maintenance of telomere capping protein 6</fullName>
    </recommendedName>
</protein>